<dbReference type="EMBL" id="QAYG01000001">
    <property type="protein sequence ID" value="PTW62105.1"/>
    <property type="molecule type" value="Genomic_DNA"/>
</dbReference>
<dbReference type="RefSeq" id="WP_245926608.1">
    <property type="nucleotide sequence ID" value="NZ_QAYG01000001.1"/>
</dbReference>
<dbReference type="AlphaFoldDB" id="A0A2T5VEB9"/>
<name>A0A2T5VEB9_9HYPH</name>
<dbReference type="Pfam" id="PF00149">
    <property type="entry name" value="Metallophos"/>
    <property type="match status" value="1"/>
</dbReference>
<dbReference type="PANTHER" id="PTHR39323">
    <property type="entry name" value="BLR1149 PROTEIN"/>
    <property type="match status" value="1"/>
</dbReference>
<proteinExistence type="predicted"/>
<accession>A0A2T5VEB9</accession>
<keyword evidence="3" id="KW-1185">Reference proteome</keyword>
<evidence type="ECO:0000259" key="1">
    <source>
        <dbReference type="Pfam" id="PF00149"/>
    </source>
</evidence>
<feature type="domain" description="Calcineurin-like phosphoesterase" evidence="1">
    <location>
        <begin position="41"/>
        <end position="161"/>
    </location>
</feature>
<dbReference type="InterPro" id="IPR026336">
    <property type="entry name" value="PdeM-like"/>
</dbReference>
<organism evidence="2 3">
    <name type="scientific">Breoghania corrubedonensis</name>
    <dbReference type="NCBI Taxonomy" id="665038"/>
    <lineage>
        <taxon>Bacteria</taxon>
        <taxon>Pseudomonadati</taxon>
        <taxon>Pseudomonadota</taxon>
        <taxon>Alphaproteobacteria</taxon>
        <taxon>Hyphomicrobiales</taxon>
        <taxon>Stappiaceae</taxon>
        <taxon>Breoghania</taxon>
    </lineage>
</organism>
<dbReference type="PANTHER" id="PTHR39323:SF1">
    <property type="entry name" value="BLR1149 PROTEIN"/>
    <property type="match status" value="1"/>
</dbReference>
<gene>
    <name evidence="2" type="ORF">C8N35_101140</name>
</gene>
<dbReference type="GO" id="GO:0016787">
    <property type="term" value="F:hydrolase activity"/>
    <property type="evidence" value="ECO:0007669"/>
    <property type="project" value="InterPro"/>
</dbReference>
<dbReference type="Proteomes" id="UP000244081">
    <property type="component" value="Unassembled WGS sequence"/>
</dbReference>
<reference evidence="2 3" key="1">
    <citation type="submission" date="2018-04" db="EMBL/GenBank/DDBJ databases">
        <title>Genomic Encyclopedia of Archaeal and Bacterial Type Strains, Phase II (KMG-II): from individual species to whole genera.</title>
        <authorList>
            <person name="Goeker M."/>
        </authorList>
    </citation>
    <scope>NUCLEOTIDE SEQUENCE [LARGE SCALE GENOMIC DNA]</scope>
    <source>
        <strain evidence="2 3">DSM 23382</strain>
    </source>
</reference>
<dbReference type="NCBIfam" id="TIGR04123">
    <property type="entry name" value="P_estr_lig_assc"/>
    <property type="match status" value="1"/>
</dbReference>
<comment type="caution">
    <text evidence="2">The sequence shown here is derived from an EMBL/GenBank/DDBJ whole genome shotgun (WGS) entry which is preliminary data.</text>
</comment>
<dbReference type="PIRSF" id="PIRSF000887">
    <property type="entry name" value="Pesterase_MJ0037"/>
    <property type="match status" value="1"/>
</dbReference>
<sequence>MNLGASALWRHTPHVDWHEIYVAGELLTLHLSGAVWWEAERTLIVSDLHLEKASSYATRGVMLPPYDTAVTLDRLAAVIDHFEPARVISLGDSFHDGEAAARMSMVNKTRLAMMQLGREWIWISGNHDPEASAGLFGEHTDEADFGALVFRHEPLADMVLGEIAGHLHPAGRIRRHGRSIRRPCFAGDHTRLVMPAFGALTGGLNVLEEPWDPLFDDLGFTAYMLGEDRIYPIPAHKLRED</sequence>
<dbReference type="InterPro" id="IPR029052">
    <property type="entry name" value="Metallo-depent_PP-like"/>
</dbReference>
<dbReference type="InterPro" id="IPR024173">
    <property type="entry name" value="Pesterase_MJ0037-like"/>
</dbReference>
<protein>
    <submittedName>
        <fullName evidence="2">Putative phosphoesterase</fullName>
    </submittedName>
</protein>
<evidence type="ECO:0000313" key="2">
    <source>
        <dbReference type="EMBL" id="PTW62105.1"/>
    </source>
</evidence>
<dbReference type="Gene3D" id="3.60.21.10">
    <property type="match status" value="1"/>
</dbReference>
<dbReference type="SUPFAM" id="SSF56300">
    <property type="entry name" value="Metallo-dependent phosphatases"/>
    <property type="match status" value="1"/>
</dbReference>
<evidence type="ECO:0000313" key="3">
    <source>
        <dbReference type="Proteomes" id="UP000244081"/>
    </source>
</evidence>
<dbReference type="InterPro" id="IPR004843">
    <property type="entry name" value="Calcineurin-like_PHP"/>
</dbReference>